<reference evidence="2" key="1">
    <citation type="submission" date="2021-02" db="EMBL/GenBank/DDBJ databases">
        <authorList>
            <person name="Steward A R."/>
        </authorList>
    </citation>
    <scope>NUCLEOTIDE SEQUENCE</scope>
</reference>
<keyword evidence="3" id="KW-1185">Reference proteome</keyword>
<dbReference type="AlphaFoldDB" id="A0A821UHA4"/>
<evidence type="ECO:0000313" key="3">
    <source>
        <dbReference type="Proteomes" id="UP000663880"/>
    </source>
</evidence>
<evidence type="ECO:0000313" key="2">
    <source>
        <dbReference type="EMBL" id="CAF4889943.1"/>
    </source>
</evidence>
<dbReference type="OrthoDB" id="7422360at2759"/>
<accession>A0A821UHA4</accession>
<feature type="compositionally biased region" description="Basic and acidic residues" evidence="1">
    <location>
        <begin position="35"/>
        <end position="45"/>
    </location>
</feature>
<comment type="caution">
    <text evidence="2">The sequence shown here is derived from an EMBL/GenBank/DDBJ whole genome shotgun (WGS) entry which is preliminary data.</text>
</comment>
<evidence type="ECO:0000256" key="1">
    <source>
        <dbReference type="SAM" id="MobiDB-lite"/>
    </source>
</evidence>
<proteinExistence type="predicted"/>
<sequence length="155" mass="17948">MGINKNKIAINTGLSDSNENNIMIERSKTLQKGVKQGERERREGDDTSDDALPFTQLATSLNNIKCVNLKPGIYVIIKYEGEYFPGRIENKDGDLFEISTMVLSTNNTFRWPERPDRIWYRLNDIVEIITSPIKHNNRGFFKVTEMEKFLPNIYT</sequence>
<dbReference type="Proteomes" id="UP000663880">
    <property type="component" value="Unassembled WGS sequence"/>
</dbReference>
<organism evidence="2 3">
    <name type="scientific">Pieris macdunnoughi</name>
    <dbReference type="NCBI Taxonomy" id="345717"/>
    <lineage>
        <taxon>Eukaryota</taxon>
        <taxon>Metazoa</taxon>
        <taxon>Ecdysozoa</taxon>
        <taxon>Arthropoda</taxon>
        <taxon>Hexapoda</taxon>
        <taxon>Insecta</taxon>
        <taxon>Pterygota</taxon>
        <taxon>Neoptera</taxon>
        <taxon>Endopterygota</taxon>
        <taxon>Lepidoptera</taxon>
        <taxon>Glossata</taxon>
        <taxon>Ditrysia</taxon>
        <taxon>Papilionoidea</taxon>
        <taxon>Pieridae</taxon>
        <taxon>Pierinae</taxon>
        <taxon>Pieris</taxon>
    </lineage>
</organism>
<gene>
    <name evidence="2" type="ORF">PMACD_LOCUS10366</name>
</gene>
<dbReference type="EMBL" id="CAJOBZ010000031">
    <property type="protein sequence ID" value="CAF4889943.1"/>
    <property type="molecule type" value="Genomic_DNA"/>
</dbReference>
<feature type="region of interest" description="Disordered" evidence="1">
    <location>
        <begin position="28"/>
        <end position="51"/>
    </location>
</feature>
<protein>
    <submittedName>
        <fullName evidence="2">Uncharacterized protein</fullName>
    </submittedName>
</protein>
<name>A0A821UHA4_9NEOP</name>